<evidence type="ECO:0000313" key="2">
    <source>
        <dbReference type="EMBL" id="KAK3942226.1"/>
    </source>
</evidence>
<dbReference type="AlphaFoldDB" id="A0AAN6NAK2"/>
<dbReference type="Proteomes" id="UP001303473">
    <property type="component" value="Unassembled WGS sequence"/>
</dbReference>
<feature type="region of interest" description="Disordered" evidence="1">
    <location>
        <begin position="35"/>
        <end position="61"/>
    </location>
</feature>
<comment type="caution">
    <text evidence="2">The sequence shown here is derived from an EMBL/GenBank/DDBJ whole genome shotgun (WGS) entry which is preliminary data.</text>
</comment>
<organism evidence="2 3">
    <name type="scientific">Diplogelasinospora grovesii</name>
    <dbReference type="NCBI Taxonomy" id="303347"/>
    <lineage>
        <taxon>Eukaryota</taxon>
        <taxon>Fungi</taxon>
        <taxon>Dikarya</taxon>
        <taxon>Ascomycota</taxon>
        <taxon>Pezizomycotina</taxon>
        <taxon>Sordariomycetes</taxon>
        <taxon>Sordariomycetidae</taxon>
        <taxon>Sordariales</taxon>
        <taxon>Diplogelasinosporaceae</taxon>
        <taxon>Diplogelasinospora</taxon>
    </lineage>
</organism>
<protein>
    <submittedName>
        <fullName evidence="2">Uncharacterized protein</fullName>
    </submittedName>
</protein>
<sequence>MDAKQGRNRPISEEDLERYTGKNRVEFDKWAATTTGVGGDQLAGQALTGRGGPGGGGLLGR</sequence>
<name>A0AAN6NAK2_9PEZI</name>
<keyword evidence="3" id="KW-1185">Reference proteome</keyword>
<accession>A0AAN6NAK2</accession>
<gene>
    <name evidence="2" type="ORF">QBC46DRAFT_339680</name>
</gene>
<evidence type="ECO:0000313" key="3">
    <source>
        <dbReference type="Proteomes" id="UP001303473"/>
    </source>
</evidence>
<reference evidence="3" key="1">
    <citation type="journal article" date="2023" name="Mol. Phylogenet. Evol.">
        <title>Genome-scale phylogeny and comparative genomics of the fungal order Sordariales.</title>
        <authorList>
            <person name="Hensen N."/>
            <person name="Bonometti L."/>
            <person name="Westerberg I."/>
            <person name="Brannstrom I.O."/>
            <person name="Guillou S."/>
            <person name="Cros-Aarteil S."/>
            <person name="Calhoun S."/>
            <person name="Haridas S."/>
            <person name="Kuo A."/>
            <person name="Mondo S."/>
            <person name="Pangilinan J."/>
            <person name="Riley R."/>
            <person name="LaButti K."/>
            <person name="Andreopoulos B."/>
            <person name="Lipzen A."/>
            <person name="Chen C."/>
            <person name="Yan M."/>
            <person name="Daum C."/>
            <person name="Ng V."/>
            <person name="Clum A."/>
            <person name="Steindorff A."/>
            <person name="Ohm R.A."/>
            <person name="Martin F."/>
            <person name="Silar P."/>
            <person name="Natvig D.O."/>
            <person name="Lalanne C."/>
            <person name="Gautier V."/>
            <person name="Ament-Velasquez S.L."/>
            <person name="Kruys A."/>
            <person name="Hutchinson M.I."/>
            <person name="Powell A.J."/>
            <person name="Barry K."/>
            <person name="Miller A.N."/>
            <person name="Grigoriev I.V."/>
            <person name="Debuchy R."/>
            <person name="Gladieux P."/>
            <person name="Hiltunen Thoren M."/>
            <person name="Johannesson H."/>
        </authorList>
    </citation>
    <scope>NUCLEOTIDE SEQUENCE [LARGE SCALE GENOMIC DNA]</scope>
    <source>
        <strain evidence="3">CBS 340.73</strain>
    </source>
</reference>
<evidence type="ECO:0000256" key="1">
    <source>
        <dbReference type="SAM" id="MobiDB-lite"/>
    </source>
</evidence>
<feature type="region of interest" description="Disordered" evidence="1">
    <location>
        <begin position="1"/>
        <end position="20"/>
    </location>
</feature>
<feature type="compositionally biased region" description="Gly residues" evidence="1">
    <location>
        <begin position="49"/>
        <end position="61"/>
    </location>
</feature>
<dbReference type="EMBL" id="MU853775">
    <property type="protein sequence ID" value="KAK3942226.1"/>
    <property type="molecule type" value="Genomic_DNA"/>
</dbReference>
<proteinExistence type="predicted"/>